<dbReference type="EMBL" id="JBBPBN010000005">
    <property type="protein sequence ID" value="KAK9036998.1"/>
    <property type="molecule type" value="Genomic_DNA"/>
</dbReference>
<proteinExistence type="predicted"/>
<sequence length="310" mass="35198">MLNGCIGDDPSRHLHSEQHVFFNRLWRANIPSKIKITVWRFTKNYIPTLSNLSARNINVNSSCLLCNGGPKSVDHLVQQCEVSVQVFAALHINLPTRPLDQQWLEWLSHFALSLSLSDCIILFIAIWAIWGLRNKIMHNNDRIDLPSLLTFIKSYTRDYAATQPSIAPTISSPDERWHPPPVNMLKVNFTVVFDKAKLSAVSGIVIRNHEGMLMVAATFPSSFISDHCVAEAKACEQAIDLAMIIKSVKTKTESFDKVTFQHRPRNCNKVAHLIAQLGCSSFDTFIWMEETPPPIEELIKKDRWWTAPPI</sequence>
<dbReference type="Pfam" id="PF13456">
    <property type="entry name" value="RVT_3"/>
    <property type="match status" value="1"/>
</dbReference>
<dbReference type="Proteomes" id="UP001396334">
    <property type="component" value="Unassembled WGS sequence"/>
</dbReference>
<evidence type="ECO:0000259" key="3">
    <source>
        <dbReference type="Pfam" id="PF13966"/>
    </source>
</evidence>
<keyword evidence="5" id="KW-1185">Reference proteome</keyword>
<keyword evidence="1" id="KW-0472">Membrane</keyword>
<feature type="domain" description="RNase H type-1" evidence="2">
    <location>
        <begin position="241"/>
        <end position="276"/>
    </location>
</feature>
<keyword evidence="1" id="KW-0812">Transmembrane</keyword>
<dbReference type="InterPro" id="IPR002156">
    <property type="entry name" value="RNaseH_domain"/>
</dbReference>
<name>A0ABR2TIM1_9ROSI</name>
<comment type="caution">
    <text evidence="4">The sequence shown here is derived from an EMBL/GenBank/DDBJ whole genome shotgun (WGS) entry which is preliminary data.</text>
</comment>
<keyword evidence="1" id="KW-1133">Transmembrane helix</keyword>
<reference evidence="4 5" key="1">
    <citation type="journal article" date="2024" name="G3 (Bethesda)">
        <title>Genome assembly of Hibiscus sabdariffa L. provides insights into metabolisms of medicinal natural products.</title>
        <authorList>
            <person name="Kim T."/>
        </authorList>
    </citation>
    <scope>NUCLEOTIDE SEQUENCE [LARGE SCALE GENOMIC DNA]</scope>
    <source>
        <strain evidence="4">TK-2024</strain>
        <tissue evidence="4">Old leaves</tissue>
    </source>
</reference>
<protein>
    <recommendedName>
        <fullName evidence="6">Reverse transcriptase zinc-binding domain-containing protein</fullName>
    </recommendedName>
</protein>
<evidence type="ECO:0008006" key="6">
    <source>
        <dbReference type="Google" id="ProtNLM"/>
    </source>
</evidence>
<dbReference type="PANTHER" id="PTHR47074">
    <property type="entry name" value="BNAC02G40300D PROTEIN"/>
    <property type="match status" value="1"/>
</dbReference>
<dbReference type="Pfam" id="PF13966">
    <property type="entry name" value="zf-RVT"/>
    <property type="match status" value="1"/>
</dbReference>
<dbReference type="InterPro" id="IPR026960">
    <property type="entry name" value="RVT-Znf"/>
</dbReference>
<evidence type="ECO:0000313" key="5">
    <source>
        <dbReference type="Proteomes" id="UP001396334"/>
    </source>
</evidence>
<accession>A0ABR2TIM1</accession>
<evidence type="ECO:0000256" key="1">
    <source>
        <dbReference type="SAM" id="Phobius"/>
    </source>
</evidence>
<feature type="domain" description="Reverse transcriptase zinc-binding" evidence="3">
    <location>
        <begin position="17"/>
        <end position="86"/>
    </location>
</feature>
<gene>
    <name evidence="4" type="ORF">V6N11_021921</name>
</gene>
<feature type="transmembrane region" description="Helical" evidence="1">
    <location>
        <begin position="106"/>
        <end position="132"/>
    </location>
</feature>
<evidence type="ECO:0000313" key="4">
    <source>
        <dbReference type="EMBL" id="KAK9036998.1"/>
    </source>
</evidence>
<dbReference type="InterPro" id="IPR052929">
    <property type="entry name" value="RNase_H-like_EbsB-rel"/>
</dbReference>
<organism evidence="4 5">
    <name type="scientific">Hibiscus sabdariffa</name>
    <name type="common">roselle</name>
    <dbReference type="NCBI Taxonomy" id="183260"/>
    <lineage>
        <taxon>Eukaryota</taxon>
        <taxon>Viridiplantae</taxon>
        <taxon>Streptophyta</taxon>
        <taxon>Embryophyta</taxon>
        <taxon>Tracheophyta</taxon>
        <taxon>Spermatophyta</taxon>
        <taxon>Magnoliopsida</taxon>
        <taxon>eudicotyledons</taxon>
        <taxon>Gunneridae</taxon>
        <taxon>Pentapetalae</taxon>
        <taxon>rosids</taxon>
        <taxon>malvids</taxon>
        <taxon>Malvales</taxon>
        <taxon>Malvaceae</taxon>
        <taxon>Malvoideae</taxon>
        <taxon>Hibiscus</taxon>
    </lineage>
</organism>
<evidence type="ECO:0000259" key="2">
    <source>
        <dbReference type="Pfam" id="PF13456"/>
    </source>
</evidence>
<dbReference type="PANTHER" id="PTHR47074:SF61">
    <property type="entry name" value="RNASE H TYPE-1 DOMAIN-CONTAINING PROTEIN"/>
    <property type="match status" value="1"/>
</dbReference>